<dbReference type="EMBL" id="JH921444">
    <property type="protein sequence ID" value="EKD14811.1"/>
    <property type="molecule type" value="Genomic_DNA"/>
</dbReference>
<dbReference type="OrthoDB" id="2355at2759"/>
<evidence type="ECO:0000313" key="7">
    <source>
        <dbReference type="EMBL" id="EKD14811.1"/>
    </source>
</evidence>
<evidence type="ECO:0000256" key="2">
    <source>
        <dbReference type="ARBA" id="ARBA00007719"/>
    </source>
</evidence>
<dbReference type="GO" id="GO:0070840">
    <property type="term" value="F:dynein complex binding"/>
    <property type="evidence" value="ECO:0007669"/>
    <property type="project" value="TreeGrafter"/>
</dbReference>
<evidence type="ECO:0000256" key="4">
    <source>
        <dbReference type="ARBA" id="ARBA00022490"/>
    </source>
</evidence>
<evidence type="ECO:0000256" key="6">
    <source>
        <dbReference type="ARBA" id="ARBA00034687"/>
    </source>
</evidence>
<dbReference type="PANTHER" id="PTHR13072:SF0">
    <property type="entry name" value="DYNACTIN SUBUNIT 6"/>
    <property type="match status" value="1"/>
</dbReference>
<dbReference type="GO" id="GO:0005869">
    <property type="term" value="C:dynactin complex"/>
    <property type="evidence" value="ECO:0007669"/>
    <property type="project" value="InterPro"/>
</dbReference>
<dbReference type="HOGENOM" id="CLU_085418_2_1_1"/>
<keyword evidence="7" id="KW-0808">Transferase</keyword>
<protein>
    <recommendedName>
        <fullName evidence="3">Dynactin subunit 6</fullName>
    </recommendedName>
</protein>
<dbReference type="AlphaFoldDB" id="K1WPB1"/>
<dbReference type="STRING" id="1072389.K1WPB1"/>
<keyword evidence="5" id="KW-0206">Cytoskeleton</keyword>
<dbReference type="InterPro" id="IPR027777">
    <property type="entry name" value="DCTN6"/>
</dbReference>
<dbReference type="PANTHER" id="PTHR13072">
    <property type="entry name" value="DYNACTIN 6"/>
    <property type="match status" value="1"/>
</dbReference>
<evidence type="ECO:0000313" key="8">
    <source>
        <dbReference type="Proteomes" id="UP000006753"/>
    </source>
</evidence>
<name>K1WPB1_MARBU</name>
<keyword evidence="8" id="KW-1185">Reference proteome</keyword>
<dbReference type="SUPFAM" id="SSF51161">
    <property type="entry name" value="Trimeric LpxA-like enzymes"/>
    <property type="match status" value="1"/>
</dbReference>
<evidence type="ECO:0000256" key="1">
    <source>
        <dbReference type="ARBA" id="ARBA00004245"/>
    </source>
</evidence>
<keyword evidence="4" id="KW-0963">Cytoplasm</keyword>
<dbReference type="GO" id="GO:0016740">
    <property type="term" value="F:transferase activity"/>
    <property type="evidence" value="ECO:0007669"/>
    <property type="project" value="UniProtKB-KW"/>
</dbReference>
<comment type="function">
    <text evidence="6">Part of the dynactin complex that activates the molecular motor dynein for ultra-processive transport along microtubules.</text>
</comment>
<dbReference type="GO" id="GO:0007052">
    <property type="term" value="P:mitotic spindle organization"/>
    <property type="evidence" value="ECO:0007669"/>
    <property type="project" value="TreeGrafter"/>
</dbReference>
<dbReference type="KEGG" id="mbe:MBM_07022"/>
<comment type="similarity">
    <text evidence="2">Belongs to the dynactin subunits 5/6 family. Dynactin subunit 6 subfamily.</text>
</comment>
<evidence type="ECO:0000256" key="5">
    <source>
        <dbReference type="ARBA" id="ARBA00023212"/>
    </source>
</evidence>
<gene>
    <name evidence="7" type="ORF">MBM_07022</name>
</gene>
<comment type="subcellular location">
    <subcellularLocation>
        <location evidence="1">Cytoplasm</location>
        <location evidence="1">Cytoskeleton</location>
    </subcellularLocation>
</comment>
<dbReference type="Gene3D" id="2.160.10.10">
    <property type="entry name" value="Hexapeptide repeat proteins"/>
    <property type="match status" value="1"/>
</dbReference>
<reference evidence="7 8" key="1">
    <citation type="journal article" date="2012" name="BMC Genomics">
        <title>Sequencing the genome of Marssonina brunnea reveals fungus-poplar co-evolution.</title>
        <authorList>
            <person name="Zhu S."/>
            <person name="Cao Y.-Z."/>
            <person name="Jiang C."/>
            <person name="Tan B.-Y."/>
            <person name="Wang Z."/>
            <person name="Feng S."/>
            <person name="Zhang L."/>
            <person name="Su X.-H."/>
            <person name="Brejova B."/>
            <person name="Vinar T."/>
            <person name="Xu M."/>
            <person name="Wang M.-X."/>
            <person name="Zhang S.-G."/>
            <person name="Huang M.-R."/>
            <person name="Wu R."/>
            <person name="Zhou Y."/>
        </authorList>
    </citation>
    <scope>NUCLEOTIDE SEQUENCE [LARGE SCALE GENOMIC DNA]</scope>
    <source>
        <strain evidence="7 8">MB_m1</strain>
    </source>
</reference>
<sequence length="186" mass="19990">MSRRQSAMVPPPKPPTQLSSSLVIAEQAQLVGTELITLGSDTIIHPRAKLNSSFAPITVGRQCIICERSQIGLQSDPPDEAKYGVVLEDGVVVELGAVVEARRIGEGTVIEVNAKVGKGAMLGKHCKIGPLCEVTDGEVLPDYTVLYGDGMRRLDASGAEDMKIKNLANQIEVMRRLIPSNLAKFQ</sequence>
<dbReference type="eggNOG" id="KOG4042">
    <property type="taxonomic scope" value="Eukaryota"/>
</dbReference>
<dbReference type="OMA" id="ITMQAET"/>
<accession>K1WPB1</accession>
<proteinExistence type="inferred from homology"/>
<evidence type="ECO:0000256" key="3">
    <source>
        <dbReference type="ARBA" id="ARBA00016573"/>
    </source>
</evidence>
<dbReference type="Proteomes" id="UP000006753">
    <property type="component" value="Unassembled WGS sequence"/>
</dbReference>
<organism evidence="7 8">
    <name type="scientific">Marssonina brunnea f. sp. multigermtubi (strain MB_m1)</name>
    <name type="common">Marssonina leaf spot fungus</name>
    <dbReference type="NCBI Taxonomy" id="1072389"/>
    <lineage>
        <taxon>Eukaryota</taxon>
        <taxon>Fungi</taxon>
        <taxon>Dikarya</taxon>
        <taxon>Ascomycota</taxon>
        <taxon>Pezizomycotina</taxon>
        <taxon>Leotiomycetes</taxon>
        <taxon>Helotiales</taxon>
        <taxon>Drepanopezizaceae</taxon>
        <taxon>Drepanopeziza</taxon>
    </lineage>
</organism>
<dbReference type="InParanoid" id="K1WPB1"/>
<dbReference type="InterPro" id="IPR011004">
    <property type="entry name" value="Trimer_LpxA-like_sf"/>
</dbReference>